<dbReference type="InterPro" id="IPR013766">
    <property type="entry name" value="Thioredoxin_domain"/>
</dbReference>
<dbReference type="EMBL" id="BONY01000047">
    <property type="protein sequence ID" value="GIH08279.1"/>
    <property type="molecule type" value="Genomic_DNA"/>
</dbReference>
<dbReference type="SUPFAM" id="SSF52833">
    <property type="entry name" value="Thioredoxin-like"/>
    <property type="match status" value="1"/>
</dbReference>
<evidence type="ECO:0000256" key="2">
    <source>
        <dbReference type="ARBA" id="ARBA00023284"/>
    </source>
</evidence>
<protein>
    <recommendedName>
        <fullName evidence="3">Thioredoxin domain-containing protein</fullName>
    </recommendedName>
</protein>
<keyword evidence="5" id="KW-1185">Reference proteome</keyword>
<evidence type="ECO:0000259" key="3">
    <source>
        <dbReference type="Pfam" id="PF00085"/>
    </source>
</evidence>
<dbReference type="GO" id="GO:0015035">
    <property type="term" value="F:protein-disulfide reductase activity"/>
    <property type="evidence" value="ECO:0007669"/>
    <property type="project" value="TreeGrafter"/>
</dbReference>
<dbReference type="Proteomes" id="UP000612899">
    <property type="component" value="Unassembled WGS sequence"/>
</dbReference>
<name>A0A8J3QCL1_9ACTN</name>
<comment type="similarity">
    <text evidence="1">Belongs to the thioredoxin family.</text>
</comment>
<dbReference type="Gene3D" id="3.40.30.10">
    <property type="entry name" value="Glutaredoxin"/>
    <property type="match status" value="1"/>
</dbReference>
<dbReference type="InterPro" id="IPR036249">
    <property type="entry name" value="Thioredoxin-like_sf"/>
</dbReference>
<evidence type="ECO:0000313" key="5">
    <source>
        <dbReference type="Proteomes" id="UP000612899"/>
    </source>
</evidence>
<sequence>MTDAAETAGIVLAVTDATYHEEILNNRGLIIVAFMTQDDSSCRALRPILADLARERAGRLVVATVDVAANPSVAQSWGIADVPVMLLLHRGRLERVLRGVRPLARLIREIDEASADPAPANRYTALG</sequence>
<accession>A0A8J3QCL1</accession>
<proteinExistence type="inferred from homology"/>
<reference evidence="4" key="1">
    <citation type="submission" date="2021-01" db="EMBL/GenBank/DDBJ databases">
        <title>Whole genome shotgun sequence of Rhizocola hellebori NBRC 109834.</title>
        <authorList>
            <person name="Komaki H."/>
            <person name="Tamura T."/>
        </authorList>
    </citation>
    <scope>NUCLEOTIDE SEQUENCE</scope>
    <source>
        <strain evidence="4">NBRC 109834</strain>
    </source>
</reference>
<dbReference type="AlphaFoldDB" id="A0A8J3QCL1"/>
<comment type="caution">
    <text evidence="4">The sequence shown here is derived from an EMBL/GenBank/DDBJ whole genome shotgun (WGS) entry which is preliminary data.</text>
</comment>
<evidence type="ECO:0000256" key="1">
    <source>
        <dbReference type="ARBA" id="ARBA00008987"/>
    </source>
</evidence>
<evidence type="ECO:0000313" key="4">
    <source>
        <dbReference type="EMBL" id="GIH08279.1"/>
    </source>
</evidence>
<dbReference type="GO" id="GO:0005737">
    <property type="term" value="C:cytoplasm"/>
    <property type="evidence" value="ECO:0007669"/>
    <property type="project" value="TreeGrafter"/>
</dbReference>
<dbReference type="CDD" id="cd02947">
    <property type="entry name" value="TRX_family"/>
    <property type="match status" value="1"/>
</dbReference>
<keyword evidence="2" id="KW-0676">Redox-active center</keyword>
<dbReference type="RefSeq" id="WP_203912038.1">
    <property type="nucleotide sequence ID" value="NZ_BONY01000047.1"/>
</dbReference>
<dbReference type="Pfam" id="PF00085">
    <property type="entry name" value="Thioredoxin"/>
    <property type="match status" value="1"/>
</dbReference>
<organism evidence="4 5">
    <name type="scientific">Rhizocola hellebori</name>
    <dbReference type="NCBI Taxonomy" id="1392758"/>
    <lineage>
        <taxon>Bacteria</taxon>
        <taxon>Bacillati</taxon>
        <taxon>Actinomycetota</taxon>
        <taxon>Actinomycetes</taxon>
        <taxon>Micromonosporales</taxon>
        <taxon>Micromonosporaceae</taxon>
        <taxon>Rhizocola</taxon>
    </lineage>
</organism>
<feature type="domain" description="Thioredoxin" evidence="3">
    <location>
        <begin position="11"/>
        <end position="111"/>
    </location>
</feature>
<dbReference type="PANTHER" id="PTHR45663:SF11">
    <property type="entry name" value="GEO12009P1"/>
    <property type="match status" value="1"/>
</dbReference>
<dbReference type="PANTHER" id="PTHR45663">
    <property type="entry name" value="GEO12009P1"/>
    <property type="match status" value="1"/>
</dbReference>
<gene>
    <name evidence="4" type="ORF">Rhe02_63460</name>
</gene>